<comment type="caution">
    <text evidence="4">The sequence shown here is derived from an EMBL/GenBank/DDBJ whole genome shotgun (WGS) entry which is preliminary data.</text>
</comment>
<comment type="catalytic activity">
    <reaction evidence="2">
        <text>carbamate + 2 H(+) = NH4(+) + CO2</text>
        <dbReference type="Rhea" id="RHEA:15649"/>
        <dbReference type="ChEBI" id="CHEBI:13941"/>
        <dbReference type="ChEBI" id="CHEBI:15378"/>
        <dbReference type="ChEBI" id="CHEBI:16526"/>
        <dbReference type="ChEBI" id="CHEBI:28938"/>
    </reaction>
</comment>
<dbReference type="InterPro" id="IPR000073">
    <property type="entry name" value="AB_hydrolase_1"/>
</dbReference>
<dbReference type="EMBL" id="JAINVV010000003">
    <property type="protein sequence ID" value="MBY8821662.1"/>
    <property type="molecule type" value="Genomic_DNA"/>
</dbReference>
<dbReference type="Pfam" id="PF00561">
    <property type="entry name" value="Abhydrolase_1"/>
    <property type="match status" value="1"/>
</dbReference>
<evidence type="ECO:0000313" key="4">
    <source>
        <dbReference type="EMBL" id="MBY8821662.1"/>
    </source>
</evidence>
<feature type="domain" description="AB hydrolase-1" evidence="3">
    <location>
        <begin position="25"/>
        <end position="140"/>
    </location>
</feature>
<dbReference type="PRINTS" id="PR00111">
    <property type="entry name" value="ABHYDROLASE"/>
</dbReference>
<dbReference type="NCBIfam" id="TIGR03611">
    <property type="entry name" value="RutD"/>
    <property type="match status" value="1"/>
</dbReference>
<dbReference type="SUPFAM" id="SSF53474">
    <property type="entry name" value="alpha/beta-Hydrolases"/>
    <property type="match status" value="1"/>
</dbReference>
<accession>A0ABS7PK54</accession>
<keyword evidence="1 2" id="KW-0378">Hydrolase</keyword>
<dbReference type="PANTHER" id="PTHR43433">
    <property type="entry name" value="HYDROLASE, ALPHA/BETA FOLD FAMILY PROTEIN"/>
    <property type="match status" value="1"/>
</dbReference>
<comment type="function">
    <text evidence="2">Involved in pyrimidine catabolism. May facilitate the hydrolysis of carbamate, a reaction that can also occur spontaneously.</text>
</comment>
<dbReference type="InterPro" id="IPR050471">
    <property type="entry name" value="AB_hydrolase"/>
</dbReference>
<comment type="similarity">
    <text evidence="2">Belongs to the AB hydrolase superfamily. Hydrolase RutD family.</text>
</comment>
<dbReference type="EC" id="3.5.1.-" evidence="2"/>
<dbReference type="PANTHER" id="PTHR43433:SF5">
    <property type="entry name" value="AB HYDROLASE-1 DOMAIN-CONTAINING PROTEIN"/>
    <property type="match status" value="1"/>
</dbReference>
<dbReference type="RefSeq" id="WP_222988759.1">
    <property type="nucleotide sequence ID" value="NZ_JAINVV010000003.1"/>
</dbReference>
<dbReference type="InterPro" id="IPR019913">
    <property type="entry name" value="Pyrimidine_utilisation_RutD"/>
</dbReference>
<dbReference type="InterPro" id="IPR029058">
    <property type="entry name" value="AB_hydrolase_fold"/>
</dbReference>
<evidence type="ECO:0000256" key="1">
    <source>
        <dbReference type="ARBA" id="ARBA00022801"/>
    </source>
</evidence>
<evidence type="ECO:0000259" key="3">
    <source>
        <dbReference type="Pfam" id="PF00561"/>
    </source>
</evidence>
<protein>
    <recommendedName>
        <fullName evidence="2">Putative carbamate hydrolase RutD</fullName>
        <ecNumber evidence="2">3.5.1.-</ecNumber>
    </recommendedName>
    <alternativeName>
        <fullName evidence="2">Aminohydrolase</fullName>
    </alternativeName>
</protein>
<keyword evidence="5" id="KW-1185">Reference proteome</keyword>
<dbReference type="HAMAP" id="MF_00832">
    <property type="entry name" value="RutD"/>
    <property type="match status" value="1"/>
</dbReference>
<dbReference type="Proteomes" id="UP000706039">
    <property type="component" value="Unassembled WGS sequence"/>
</dbReference>
<gene>
    <name evidence="2 4" type="primary">rutD</name>
    <name evidence="4" type="ORF">K7G82_05120</name>
</gene>
<proteinExistence type="inferred from homology"/>
<reference evidence="4 5" key="1">
    <citation type="submission" date="2021-08" db="EMBL/GenBank/DDBJ databases">
        <authorList>
            <person name="Tuo L."/>
        </authorList>
    </citation>
    <scope>NUCLEOTIDE SEQUENCE [LARGE SCALE GENOMIC DNA]</scope>
    <source>
        <strain evidence="4 5">JCM 31229</strain>
    </source>
</reference>
<dbReference type="Gene3D" id="3.40.50.1820">
    <property type="entry name" value="alpha/beta hydrolase"/>
    <property type="match status" value="1"/>
</dbReference>
<evidence type="ECO:0000313" key="5">
    <source>
        <dbReference type="Proteomes" id="UP000706039"/>
    </source>
</evidence>
<evidence type="ECO:0000256" key="2">
    <source>
        <dbReference type="HAMAP-Rule" id="MF_00832"/>
    </source>
</evidence>
<sequence length="274" mass="28538">MTDGASDALTIAGLHVEQHGPADAPPLLLSPGLGGSGAYWAPQIGSLAKARRVILYDHRGTARSDRALPDASVEAMADDMVAVLDGLGIARADVIGHAAGGIAGLAMALKAPERIGRLIVVNGWASPDPHFLRCFETRLALLRDSGIGAYVRAQPLFLYPAPWISPHLARLDEEAAHHIASFPGCETVERRIAALGAFDITDRLGDIQVPLLVISAEDDMLVPFPAGSRLAAGVRGAAFAAMARGGHACNVTEPDAFNDVVSGFLNQIGPIPAA</sequence>
<organism evidence="4 5">
    <name type="scientific">Sphingomonas colocasiae</name>
    <dbReference type="NCBI Taxonomy" id="1848973"/>
    <lineage>
        <taxon>Bacteria</taxon>
        <taxon>Pseudomonadati</taxon>
        <taxon>Pseudomonadota</taxon>
        <taxon>Alphaproteobacteria</taxon>
        <taxon>Sphingomonadales</taxon>
        <taxon>Sphingomonadaceae</taxon>
        <taxon>Sphingomonas</taxon>
    </lineage>
</organism>
<name>A0ABS7PK54_9SPHN</name>